<accession>D7A0R3</accession>
<reference evidence="2 3" key="1">
    <citation type="journal article" date="2012" name="Stand. Genomic Sci.">
        <title>Complete genome sequence of the facultatively chemolithoautotrophic and methylotrophic alpha Proteobacterium Starkeya novella type strain (ATCC 8093(T)).</title>
        <authorList>
            <person name="Kappler U."/>
            <person name="Davenport K."/>
            <person name="Beatson S."/>
            <person name="Lucas S."/>
            <person name="Lapidus A."/>
            <person name="Copeland A."/>
            <person name="Berry K.W."/>
            <person name="Glavina Del Rio T."/>
            <person name="Hammon N."/>
            <person name="Dalin E."/>
            <person name="Tice H."/>
            <person name="Pitluck S."/>
            <person name="Richardson P."/>
            <person name="Bruce D."/>
            <person name="Goodwin L.A."/>
            <person name="Han C."/>
            <person name="Tapia R."/>
            <person name="Detter J.C."/>
            <person name="Chang Y.J."/>
            <person name="Jeffries C.D."/>
            <person name="Land M."/>
            <person name="Hauser L."/>
            <person name="Kyrpides N.C."/>
            <person name="Goker M."/>
            <person name="Ivanova N."/>
            <person name="Klenk H.P."/>
            <person name="Woyke T."/>
        </authorList>
    </citation>
    <scope>NUCLEOTIDE SEQUENCE [LARGE SCALE GENOMIC DNA]</scope>
    <source>
        <strain evidence="3">ATCC 8093 / DSM 506 / JCM 20403 / CCM 1077 / IAM 12100 / NBRC 12443 / NCIMB 10456</strain>
    </source>
</reference>
<dbReference type="InterPro" id="IPR010642">
    <property type="entry name" value="Invasion_prot_B"/>
</dbReference>
<feature type="signal peptide" evidence="1">
    <location>
        <begin position="1"/>
        <end position="26"/>
    </location>
</feature>
<proteinExistence type="predicted"/>
<dbReference type="Pfam" id="PF06776">
    <property type="entry name" value="IalB"/>
    <property type="match status" value="1"/>
</dbReference>
<keyword evidence="1" id="KW-0732">Signal</keyword>
<dbReference type="STRING" id="639283.Snov_4114"/>
<dbReference type="EMBL" id="CP002026">
    <property type="protein sequence ID" value="ADH91384.1"/>
    <property type="molecule type" value="Genomic_DNA"/>
</dbReference>
<sequence length="199" mass="20214">MTCSRAFKPLVALSLACGLAIGATLAAGAGAAFGQAAPPAKKPAAPAADPNAPQATTATYGDWVVRCAIPPNQTARVCEAGTGVQVQGQQGLLAQIVIGRLNKDQPTRLVIQLPAGVFLPPGATLYLDEKDKSGLATVFATCTQACFADAELKPDQLAALKAAKGPGRLEFVDGARKRIAVPISFNGLPAATEAALSPK</sequence>
<organism evidence="2 3">
    <name type="scientific">Ancylobacter novellus (strain ATCC 8093 / DSM 506 / JCM 20403 / CCM 1077 / IAM 12100 / NBRC 12443 / NCIMB 10456)</name>
    <name type="common">Starkeya novella</name>
    <dbReference type="NCBI Taxonomy" id="639283"/>
    <lineage>
        <taxon>Bacteria</taxon>
        <taxon>Pseudomonadati</taxon>
        <taxon>Pseudomonadota</taxon>
        <taxon>Alphaproteobacteria</taxon>
        <taxon>Hyphomicrobiales</taxon>
        <taxon>Xanthobacteraceae</taxon>
        <taxon>Ancylobacter</taxon>
    </lineage>
</organism>
<dbReference type="InterPro" id="IPR038696">
    <property type="entry name" value="IalB_sf"/>
</dbReference>
<evidence type="ECO:0000313" key="3">
    <source>
        <dbReference type="Proteomes" id="UP000006633"/>
    </source>
</evidence>
<dbReference type="Proteomes" id="UP000006633">
    <property type="component" value="Chromosome"/>
</dbReference>
<dbReference type="eggNOG" id="COG5342">
    <property type="taxonomic scope" value="Bacteria"/>
</dbReference>
<feature type="chain" id="PRO_5003092359" evidence="1">
    <location>
        <begin position="27"/>
        <end position="199"/>
    </location>
</feature>
<gene>
    <name evidence="2" type="ordered locus">Snov_4114</name>
</gene>
<dbReference type="AlphaFoldDB" id="D7A0R3"/>
<dbReference type="OrthoDB" id="7269060at2"/>
<dbReference type="KEGG" id="sno:Snov_4114"/>
<dbReference type="RefSeq" id="WP_013168885.1">
    <property type="nucleotide sequence ID" value="NC_014217.1"/>
</dbReference>
<evidence type="ECO:0000256" key="1">
    <source>
        <dbReference type="SAM" id="SignalP"/>
    </source>
</evidence>
<dbReference type="HOGENOM" id="CLU_096085_2_1_5"/>
<keyword evidence="3" id="KW-1185">Reference proteome</keyword>
<evidence type="ECO:0000313" key="2">
    <source>
        <dbReference type="EMBL" id="ADH91384.1"/>
    </source>
</evidence>
<name>D7A0R3_ANCN5</name>
<dbReference type="Gene3D" id="2.60.40.1880">
    <property type="entry name" value="Invasion associated locus B (IalB) protein"/>
    <property type="match status" value="1"/>
</dbReference>
<protein>
    <submittedName>
        <fullName evidence="2">Invasion associated locus B family protein</fullName>
    </submittedName>
</protein>